<dbReference type="EMBL" id="SUME01000001">
    <property type="protein sequence ID" value="TJZ63333.1"/>
    <property type="molecule type" value="Genomic_DNA"/>
</dbReference>
<dbReference type="Proteomes" id="UP000306808">
    <property type="component" value="Unassembled WGS sequence"/>
</dbReference>
<comment type="caution">
    <text evidence="1">The sequence shown here is derived from an EMBL/GenBank/DDBJ whole genome shotgun (WGS) entry which is preliminary data.</text>
</comment>
<protein>
    <submittedName>
        <fullName evidence="1">Uncharacterized protein</fullName>
    </submittedName>
</protein>
<accession>A0A4U0P794</accession>
<gene>
    <name evidence="1" type="ORF">FAZ15_03380</name>
</gene>
<evidence type="ECO:0000313" key="1">
    <source>
        <dbReference type="EMBL" id="TJZ63333.1"/>
    </source>
</evidence>
<evidence type="ECO:0000313" key="2">
    <source>
        <dbReference type="Proteomes" id="UP000306808"/>
    </source>
</evidence>
<reference evidence="1 2" key="1">
    <citation type="submission" date="2019-04" db="EMBL/GenBank/DDBJ databases">
        <title>Sphingobacterium olei sp. nov., isolated from oil-contaminated soil.</title>
        <authorList>
            <person name="Liu B."/>
        </authorList>
    </citation>
    <scope>NUCLEOTIDE SEQUENCE [LARGE SCALE GENOMIC DNA]</scope>
    <source>
        <strain evidence="1 2">HAL-9</strain>
    </source>
</reference>
<keyword evidence="2" id="KW-1185">Reference proteome</keyword>
<organism evidence="1 2">
    <name type="scientific">Sphingobacterium olei</name>
    <dbReference type="NCBI Taxonomy" id="2571155"/>
    <lineage>
        <taxon>Bacteria</taxon>
        <taxon>Pseudomonadati</taxon>
        <taxon>Bacteroidota</taxon>
        <taxon>Sphingobacteriia</taxon>
        <taxon>Sphingobacteriales</taxon>
        <taxon>Sphingobacteriaceae</taxon>
        <taxon>Sphingobacterium</taxon>
    </lineage>
</organism>
<name>A0A4U0P794_9SPHI</name>
<dbReference type="AlphaFoldDB" id="A0A4U0P794"/>
<proteinExistence type="predicted"/>
<sequence length="318" mass="36373">MKNLLSIAGNARSYRQFAHYCHNLTLLFPDITLEESATYYSQTMALQQPTPFKPGEIDAVLLSRIQAITSNYQNRCCIWIAFHTGPYPLLVHLLHYCNGTPLTVLMSAQAYNDYKSAYDDRHLNLPHIDMIDVQQPRAIWSIHRALLTGRQLLAFIDGNMGSTVDSRNRLSISFGKHVWQIRTVLPHLAHQYGVPLVPLYLVYTPWDALTCFGGRAYYPTGMIRTDFVNQSLQSICGDFVKQLPSATANWKGWLFAHHDIIRSGIGQSYPTADADLLPYPTTKRHYVMSRISGQFMEVDLPYFQHIKVFIDKLVNIYQ</sequence>
<dbReference type="RefSeq" id="WP_136899877.1">
    <property type="nucleotide sequence ID" value="NZ_SUME01000001.1"/>
</dbReference>
<dbReference type="OrthoDB" id="1373292at2"/>